<name>A0A2S8S503_9RHOB</name>
<dbReference type="PANTHER" id="PTHR30462">
    <property type="entry name" value="INTERMEMBRANE TRANSPORT PROTEIN PQIB-RELATED"/>
    <property type="match status" value="1"/>
</dbReference>
<reference evidence="8 9" key="1">
    <citation type="submission" date="2018-02" db="EMBL/GenBank/DDBJ databases">
        <title>Genomic Encyclopedia of Archaeal and Bacterial Type Strains, Phase II (KMG-II): from individual species to whole genera.</title>
        <authorList>
            <person name="Goeker M."/>
        </authorList>
    </citation>
    <scope>NUCLEOTIDE SEQUENCE [LARGE SCALE GENOMIC DNA]</scope>
    <source>
        <strain evidence="8 9">DSM 18921</strain>
    </source>
</reference>
<evidence type="ECO:0000256" key="4">
    <source>
        <dbReference type="ARBA" id="ARBA00022692"/>
    </source>
</evidence>
<comment type="caution">
    <text evidence="8">The sequence shown here is derived from an EMBL/GenBank/DDBJ whole genome shotgun (WGS) entry which is preliminary data.</text>
</comment>
<dbReference type="Proteomes" id="UP000238338">
    <property type="component" value="Unassembled WGS sequence"/>
</dbReference>
<feature type="transmembrane region" description="Helical" evidence="7">
    <location>
        <begin position="51"/>
        <end position="70"/>
    </location>
</feature>
<keyword evidence="3" id="KW-0997">Cell inner membrane</keyword>
<dbReference type="RefSeq" id="WP_425430593.1">
    <property type="nucleotide sequence ID" value="NZ_PVEP01000006.1"/>
</dbReference>
<evidence type="ECO:0000256" key="7">
    <source>
        <dbReference type="SAM" id="Phobius"/>
    </source>
</evidence>
<sequence>MEVAGDIRTAREMGLVACTRCTRVWPAGTEACARCGQHLASRDTTSLQRVWAWWIVGLICYIPANIYPMLETRTLFIRQDNTIVGGAVELAQHGNWAIAGVILAASVLIPIGKFIAVAGLAIGVTRGARLSRERRHQLYEVVEYIGRWSMIDVFVVAILSSLVQLHALASITPGRASLFFALSVIFTMLSAQSFDSRLIWDADRAERRKGRGADA</sequence>
<feature type="transmembrane region" description="Helical" evidence="7">
    <location>
        <begin position="145"/>
        <end position="166"/>
    </location>
</feature>
<dbReference type="InterPro" id="IPR007498">
    <property type="entry name" value="PqiA-like"/>
</dbReference>
<gene>
    <name evidence="8" type="ORF">LX70_02765</name>
</gene>
<dbReference type="AlphaFoldDB" id="A0A2S8S503"/>
<protein>
    <submittedName>
        <fullName evidence="8">Paraquat-inducible protein A</fullName>
    </submittedName>
</protein>
<feature type="transmembrane region" description="Helical" evidence="7">
    <location>
        <begin position="96"/>
        <end position="124"/>
    </location>
</feature>
<evidence type="ECO:0000256" key="5">
    <source>
        <dbReference type="ARBA" id="ARBA00022989"/>
    </source>
</evidence>
<keyword evidence="2" id="KW-1003">Cell membrane</keyword>
<dbReference type="Pfam" id="PF04403">
    <property type="entry name" value="PqiA"/>
    <property type="match status" value="1"/>
</dbReference>
<organism evidence="8 9">
    <name type="scientific">Albidovulum denitrificans</name>
    <dbReference type="NCBI Taxonomy" id="404881"/>
    <lineage>
        <taxon>Bacteria</taxon>
        <taxon>Pseudomonadati</taxon>
        <taxon>Pseudomonadota</taxon>
        <taxon>Alphaproteobacteria</taxon>
        <taxon>Rhodobacterales</taxon>
        <taxon>Paracoccaceae</taxon>
        <taxon>Albidovulum</taxon>
    </lineage>
</organism>
<proteinExistence type="predicted"/>
<evidence type="ECO:0000313" key="8">
    <source>
        <dbReference type="EMBL" id="PQV55880.1"/>
    </source>
</evidence>
<keyword evidence="6 7" id="KW-0472">Membrane</keyword>
<evidence type="ECO:0000256" key="3">
    <source>
        <dbReference type="ARBA" id="ARBA00022519"/>
    </source>
</evidence>
<evidence type="ECO:0000313" key="9">
    <source>
        <dbReference type="Proteomes" id="UP000238338"/>
    </source>
</evidence>
<evidence type="ECO:0000256" key="2">
    <source>
        <dbReference type="ARBA" id="ARBA00022475"/>
    </source>
</evidence>
<keyword evidence="5 7" id="KW-1133">Transmembrane helix</keyword>
<dbReference type="PANTHER" id="PTHR30462:SF3">
    <property type="entry name" value="INTERMEMBRANE TRANSPORT PROTEIN PQIA"/>
    <property type="match status" value="1"/>
</dbReference>
<keyword evidence="9" id="KW-1185">Reference proteome</keyword>
<evidence type="ECO:0000256" key="6">
    <source>
        <dbReference type="ARBA" id="ARBA00023136"/>
    </source>
</evidence>
<evidence type="ECO:0000256" key="1">
    <source>
        <dbReference type="ARBA" id="ARBA00004533"/>
    </source>
</evidence>
<dbReference type="EMBL" id="PVEP01000006">
    <property type="protein sequence ID" value="PQV55880.1"/>
    <property type="molecule type" value="Genomic_DNA"/>
</dbReference>
<keyword evidence="4 7" id="KW-0812">Transmembrane</keyword>
<comment type="subcellular location">
    <subcellularLocation>
        <location evidence="1">Cell inner membrane</location>
    </subcellularLocation>
</comment>
<accession>A0A2S8S503</accession>
<dbReference type="GO" id="GO:0005886">
    <property type="term" value="C:plasma membrane"/>
    <property type="evidence" value="ECO:0007669"/>
    <property type="project" value="UniProtKB-SubCell"/>
</dbReference>
<dbReference type="InterPro" id="IPR051800">
    <property type="entry name" value="PqiA-PqiB_transport"/>
</dbReference>
<feature type="transmembrane region" description="Helical" evidence="7">
    <location>
        <begin position="178"/>
        <end position="200"/>
    </location>
</feature>